<dbReference type="AlphaFoldDB" id="A0A4R3Q204"/>
<organism evidence="1 2">
    <name type="scientific">Rhizobium sullae</name>
    <name type="common">Rhizobium hedysari</name>
    <dbReference type="NCBI Taxonomy" id="50338"/>
    <lineage>
        <taxon>Bacteria</taxon>
        <taxon>Pseudomonadati</taxon>
        <taxon>Pseudomonadota</taxon>
        <taxon>Alphaproteobacteria</taxon>
        <taxon>Hyphomicrobiales</taxon>
        <taxon>Rhizobiaceae</taxon>
        <taxon>Rhizobium/Agrobacterium group</taxon>
        <taxon>Rhizobium</taxon>
    </lineage>
</organism>
<dbReference type="InterPro" id="IPR010642">
    <property type="entry name" value="Invasion_prot_B"/>
</dbReference>
<dbReference type="InterPro" id="IPR038696">
    <property type="entry name" value="IalB_sf"/>
</dbReference>
<dbReference type="Gene3D" id="2.60.40.1880">
    <property type="entry name" value="Invasion associated locus B (IalB) protein"/>
    <property type="match status" value="1"/>
</dbReference>
<dbReference type="Pfam" id="PF06776">
    <property type="entry name" value="IalB"/>
    <property type="match status" value="1"/>
</dbReference>
<evidence type="ECO:0000313" key="1">
    <source>
        <dbReference type="EMBL" id="TCU14679.1"/>
    </source>
</evidence>
<evidence type="ECO:0000313" key="2">
    <source>
        <dbReference type="Proteomes" id="UP000294576"/>
    </source>
</evidence>
<name>A0A4R3Q204_RHISU</name>
<proteinExistence type="predicted"/>
<comment type="caution">
    <text evidence="1">The sequence shown here is derived from an EMBL/GenBank/DDBJ whole genome shotgun (WGS) entry which is preliminary data.</text>
</comment>
<protein>
    <submittedName>
        <fullName evidence="1">Invasion protein IalB</fullName>
    </submittedName>
</protein>
<gene>
    <name evidence="1" type="ORF">EV132_10847</name>
</gene>
<accession>A0A4R3Q204</accession>
<dbReference type="EMBL" id="SMBH01000008">
    <property type="protein sequence ID" value="TCU14679.1"/>
    <property type="molecule type" value="Genomic_DNA"/>
</dbReference>
<reference evidence="1 2" key="1">
    <citation type="submission" date="2019-03" db="EMBL/GenBank/DDBJ databases">
        <title>Genomic Encyclopedia of Type Strains, Phase IV (KMG-V): Genome sequencing to study the core and pangenomes of soil and plant-associated prokaryotes.</title>
        <authorList>
            <person name="Whitman W."/>
        </authorList>
    </citation>
    <scope>NUCLEOTIDE SEQUENCE [LARGE SCALE GENOMIC DNA]</scope>
    <source>
        <strain evidence="1 2">Hc14</strain>
    </source>
</reference>
<dbReference type="Proteomes" id="UP000294576">
    <property type="component" value="Unassembled WGS sequence"/>
</dbReference>
<sequence>MQPVNCAVRQRIEEKQHRVDETRPISNRKIAPLPIAISNLVEVKHAGDPQRRNRGANGFRPLQSAAAKLRLLGTLLCAAITVSLISPALAQQQAALPNGASSLQETYQDWQLSCTIRDNARACVISQDQSQQNGQRLLAVEFGMRSDGAVATLLLPFGILFDPGVAPQIDDQPALPALHFRTCLPTGCVAVFPINAETLRKLRTGSVLKLKVTTAAQTALTFPVSLKGLTAAVDRLGVLGGS</sequence>